<evidence type="ECO:0000313" key="3">
    <source>
        <dbReference type="Proteomes" id="UP000317243"/>
    </source>
</evidence>
<reference evidence="2 3" key="1">
    <citation type="submission" date="2019-02" db="EMBL/GenBank/DDBJ databases">
        <title>Deep-cultivation of Planctomycetes and their phenomic and genomic characterization uncovers novel biology.</title>
        <authorList>
            <person name="Wiegand S."/>
            <person name="Jogler M."/>
            <person name="Boedeker C."/>
            <person name="Pinto D."/>
            <person name="Vollmers J."/>
            <person name="Rivas-Marin E."/>
            <person name="Kohn T."/>
            <person name="Peeters S.H."/>
            <person name="Heuer A."/>
            <person name="Rast P."/>
            <person name="Oberbeckmann S."/>
            <person name="Bunk B."/>
            <person name="Jeske O."/>
            <person name="Meyerdierks A."/>
            <person name="Storesund J.E."/>
            <person name="Kallscheuer N."/>
            <person name="Luecker S."/>
            <person name="Lage O.M."/>
            <person name="Pohl T."/>
            <person name="Merkel B.J."/>
            <person name="Hornburger P."/>
            <person name="Mueller R.-W."/>
            <person name="Bruemmer F."/>
            <person name="Labrenz M."/>
            <person name="Spormann A.M."/>
            <person name="Op Den Camp H."/>
            <person name="Overmann J."/>
            <person name="Amann R."/>
            <person name="Jetten M.S.M."/>
            <person name="Mascher T."/>
            <person name="Medema M.H."/>
            <person name="Devos D.P."/>
            <person name="Kaster A.-K."/>
            <person name="Ovreas L."/>
            <person name="Rohde M."/>
            <person name="Galperin M.Y."/>
            <person name="Jogler C."/>
        </authorList>
    </citation>
    <scope>NUCLEOTIDE SEQUENCE [LARGE SCALE GENOMIC DNA]</scope>
    <source>
        <strain evidence="2 3">KOR42</strain>
    </source>
</reference>
<dbReference type="CDD" id="cd01288">
    <property type="entry name" value="FabZ"/>
    <property type="match status" value="1"/>
</dbReference>
<evidence type="ECO:0000313" key="2">
    <source>
        <dbReference type="EMBL" id="TWT47072.1"/>
    </source>
</evidence>
<dbReference type="EMBL" id="SIHI01000024">
    <property type="protein sequence ID" value="TWT47072.1"/>
    <property type="molecule type" value="Genomic_DNA"/>
</dbReference>
<dbReference type="InterPro" id="IPR013114">
    <property type="entry name" value="FabA_FabZ"/>
</dbReference>
<dbReference type="AlphaFoldDB" id="A0A5C5WBR4"/>
<dbReference type="RefSeq" id="WP_146511572.1">
    <property type="nucleotide sequence ID" value="NZ_SIHI01000024.1"/>
</dbReference>
<name>A0A5C5WBR4_9PLAN</name>
<evidence type="ECO:0000256" key="1">
    <source>
        <dbReference type="ARBA" id="ARBA00023239"/>
    </source>
</evidence>
<dbReference type="PANTHER" id="PTHR30272:SF1">
    <property type="entry name" value="3-HYDROXYACYL-[ACYL-CARRIER-PROTEIN] DEHYDRATASE"/>
    <property type="match status" value="1"/>
</dbReference>
<keyword evidence="3" id="KW-1185">Reference proteome</keyword>
<accession>A0A5C5WBR4</accession>
<dbReference type="SUPFAM" id="SSF54637">
    <property type="entry name" value="Thioesterase/thiol ester dehydrase-isomerase"/>
    <property type="match status" value="1"/>
</dbReference>
<dbReference type="Proteomes" id="UP000317243">
    <property type="component" value="Unassembled WGS sequence"/>
</dbReference>
<dbReference type="PANTHER" id="PTHR30272">
    <property type="entry name" value="3-HYDROXYACYL-[ACYL-CARRIER-PROTEIN] DEHYDRATASE"/>
    <property type="match status" value="1"/>
</dbReference>
<keyword evidence="1 2" id="KW-0456">Lyase</keyword>
<sequence>MRFSLIDRITGLERDESITAIKNLTLAEEYLQDHFPGFPVMPGVLLVESLVQSCSWLMRSSCDFAYSTVLLEEARAVKFNKFLAPGNSMSIDCRVQKKNEDRTRWTFKAAGSVDDTNIVSAKLTLTQFNLADQYPKIAAGDELQTHHAKELFATLCGEELTKASSV</sequence>
<proteinExistence type="predicted"/>
<dbReference type="Gene3D" id="3.10.129.10">
    <property type="entry name" value="Hotdog Thioesterase"/>
    <property type="match status" value="1"/>
</dbReference>
<dbReference type="GO" id="GO:0019171">
    <property type="term" value="F:(3R)-hydroxyacyl-[acyl-carrier-protein] dehydratase activity"/>
    <property type="evidence" value="ECO:0007669"/>
    <property type="project" value="UniProtKB-EC"/>
</dbReference>
<organism evidence="2 3">
    <name type="scientific">Thalassoglobus neptunius</name>
    <dbReference type="NCBI Taxonomy" id="1938619"/>
    <lineage>
        <taxon>Bacteria</taxon>
        <taxon>Pseudomonadati</taxon>
        <taxon>Planctomycetota</taxon>
        <taxon>Planctomycetia</taxon>
        <taxon>Planctomycetales</taxon>
        <taxon>Planctomycetaceae</taxon>
        <taxon>Thalassoglobus</taxon>
    </lineage>
</organism>
<dbReference type="EC" id="4.2.1.59" evidence="2"/>
<comment type="caution">
    <text evidence="2">The sequence shown here is derived from an EMBL/GenBank/DDBJ whole genome shotgun (WGS) entry which is preliminary data.</text>
</comment>
<dbReference type="OrthoDB" id="9787658at2"/>
<gene>
    <name evidence="2" type="primary">fabZ_2</name>
    <name evidence="2" type="ORF">KOR42_41850</name>
</gene>
<dbReference type="InterPro" id="IPR029069">
    <property type="entry name" value="HotDog_dom_sf"/>
</dbReference>
<dbReference type="Pfam" id="PF07977">
    <property type="entry name" value="FabA"/>
    <property type="match status" value="1"/>
</dbReference>
<protein>
    <submittedName>
        <fullName evidence="2">3-hydroxyacyl-[acyl-carrier-protein] dehydratase FabZ</fullName>
        <ecNumber evidence="2">4.2.1.59</ecNumber>
    </submittedName>
</protein>